<keyword evidence="2" id="KW-1185">Reference proteome</keyword>
<sequence>MALSLDPAAPRDFDFIIGDWQVRHRRLRSRLAGCTDWETFDGYSSTVKTLGGFGNLEDNLLDFPGGAFRAIAVRSYCREAGTWSIWWLDGRNPTALDVPVTGRFADNVGLFYADDVLDGQPIRVRFTWLAQPGANPRWEQAFSNDGGETWETNWTMEFVPAGV</sequence>
<dbReference type="EMBL" id="CP119083">
    <property type="protein sequence ID" value="WEF32735.1"/>
    <property type="molecule type" value="Genomic_DNA"/>
</dbReference>
<name>A0ABY8BA15_9BURK</name>
<organism evidence="1 2">
    <name type="scientific">Pseudoduganella chitinolytica</name>
    <dbReference type="NCBI Taxonomy" id="34070"/>
    <lineage>
        <taxon>Bacteria</taxon>
        <taxon>Pseudomonadati</taxon>
        <taxon>Pseudomonadota</taxon>
        <taxon>Betaproteobacteria</taxon>
        <taxon>Burkholderiales</taxon>
        <taxon>Oxalobacteraceae</taxon>
        <taxon>Telluria group</taxon>
        <taxon>Pseudoduganella</taxon>
    </lineage>
</organism>
<evidence type="ECO:0000313" key="1">
    <source>
        <dbReference type="EMBL" id="WEF32735.1"/>
    </source>
</evidence>
<evidence type="ECO:0000313" key="2">
    <source>
        <dbReference type="Proteomes" id="UP001216510"/>
    </source>
</evidence>
<reference evidence="1 2" key="1">
    <citation type="submission" date="2023-02" db="EMBL/GenBank/DDBJ databases">
        <title>Gemone sequence of Telluria chitinolytica ACM 3522T.</title>
        <authorList>
            <person name="Frediansyah A."/>
            <person name="Miess H."/>
            <person name="Gross H."/>
        </authorList>
    </citation>
    <scope>NUCLEOTIDE SEQUENCE [LARGE SCALE GENOMIC DNA]</scope>
    <source>
        <strain evidence="1 2">ACM 3522</strain>
    </source>
</reference>
<protein>
    <submittedName>
        <fullName evidence="1">DUF1579 domain-containing protein</fullName>
    </submittedName>
</protein>
<dbReference type="Proteomes" id="UP001216510">
    <property type="component" value="Chromosome"/>
</dbReference>
<proteinExistence type="predicted"/>
<dbReference type="RefSeq" id="WP_277415453.1">
    <property type="nucleotide sequence ID" value="NZ_CP119083.1"/>
</dbReference>
<gene>
    <name evidence="1" type="ORF">PX653_25550</name>
</gene>
<accession>A0ABY8BA15</accession>